<dbReference type="InterPro" id="IPR025476">
    <property type="entry name" value="Helitron_helicase-like"/>
</dbReference>
<organism evidence="2 3">
    <name type="scientific">Panagrolaimus superbus</name>
    <dbReference type="NCBI Taxonomy" id="310955"/>
    <lineage>
        <taxon>Eukaryota</taxon>
        <taxon>Metazoa</taxon>
        <taxon>Ecdysozoa</taxon>
        <taxon>Nematoda</taxon>
        <taxon>Chromadorea</taxon>
        <taxon>Rhabditida</taxon>
        <taxon>Tylenchina</taxon>
        <taxon>Panagrolaimomorpha</taxon>
        <taxon>Panagrolaimoidea</taxon>
        <taxon>Panagrolaimidae</taxon>
        <taxon>Panagrolaimus</taxon>
    </lineage>
</organism>
<protein>
    <submittedName>
        <fullName evidence="3">Helitron helicase-like domain-containing protein</fullName>
    </submittedName>
</protein>
<dbReference type="AlphaFoldDB" id="A0A914Z6W3"/>
<sequence>MYMQSQAGITDADESLVELDVTGTTSKNMVMINRIPGQPAPTCIQRYLMRKHVYEPLSIDQKFLDSTMFPWLLPNGLYGWDHPREGNVTMKMYNRARLMNIDRRFATDKMYVLVVASIIEQQQLTSSISVALRQSKEKINCKDVLNLLQSNKTSDHILFSSMLSEIRGYAGYWYNVAQVLRSFCQVFGKATWFVTFSPNIRGWLALHRSYAEIHRCIVDENNIYDMVAKDPLIFTRFFQGRLNAIWRFIHSDAQPLGQVIHSFYRKEYQENSLTHAHCFLWIKGNFV</sequence>
<accession>A0A914Z6W3</accession>
<evidence type="ECO:0000259" key="1">
    <source>
        <dbReference type="Pfam" id="PF14214"/>
    </source>
</evidence>
<evidence type="ECO:0000313" key="2">
    <source>
        <dbReference type="Proteomes" id="UP000887577"/>
    </source>
</evidence>
<evidence type="ECO:0000313" key="3">
    <source>
        <dbReference type="WBParaSite" id="PSU_v2.g764.t1"/>
    </source>
</evidence>
<keyword evidence="2" id="KW-1185">Reference proteome</keyword>
<reference evidence="3" key="1">
    <citation type="submission" date="2022-11" db="UniProtKB">
        <authorList>
            <consortium name="WormBaseParasite"/>
        </authorList>
    </citation>
    <scope>IDENTIFICATION</scope>
</reference>
<dbReference type="Proteomes" id="UP000887577">
    <property type="component" value="Unplaced"/>
</dbReference>
<name>A0A914Z6W3_9BILA</name>
<feature type="domain" description="Helitron helicase-like" evidence="1">
    <location>
        <begin position="95"/>
        <end position="279"/>
    </location>
</feature>
<proteinExistence type="predicted"/>
<dbReference type="Pfam" id="PF14214">
    <property type="entry name" value="Helitron_like_N"/>
    <property type="match status" value="1"/>
</dbReference>
<dbReference type="WBParaSite" id="PSU_v2.g764.t1">
    <property type="protein sequence ID" value="PSU_v2.g764.t1"/>
    <property type="gene ID" value="PSU_v2.g764"/>
</dbReference>